<name>A0A8H6JWR4_9PEZI</name>
<keyword evidence="3" id="KW-1185">Reference proteome</keyword>
<evidence type="ECO:0000313" key="3">
    <source>
        <dbReference type="Proteomes" id="UP000654918"/>
    </source>
</evidence>
<evidence type="ECO:0000256" key="1">
    <source>
        <dbReference type="SAM" id="MobiDB-lite"/>
    </source>
</evidence>
<proteinExistence type="predicted"/>
<feature type="compositionally biased region" description="Polar residues" evidence="1">
    <location>
        <begin position="50"/>
        <end position="61"/>
    </location>
</feature>
<comment type="caution">
    <text evidence="2">The sequence shown here is derived from an EMBL/GenBank/DDBJ whole genome shotgun (WGS) entry which is preliminary data.</text>
</comment>
<protein>
    <submittedName>
        <fullName evidence="2">Uncharacterized protein</fullName>
    </submittedName>
</protein>
<feature type="region of interest" description="Disordered" evidence="1">
    <location>
        <begin position="50"/>
        <end position="69"/>
    </location>
</feature>
<accession>A0A8H6JWR4</accession>
<evidence type="ECO:0000313" key="2">
    <source>
        <dbReference type="EMBL" id="KAF6820118.1"/>
    </source>
</evidence>
<dbReference type="EMBL" id="WIGO01000276">
    <property type="protein sequence ID" value="KAF6820118.1"/>
    <property type="molecule type" value="Genomic_DNA"/>
</dbReference>
<dbReference type="Proteomes" id="UP000654918">
    <property type="component" value="Unassembled WGS sequence"/>
</dbReference>
<organism evidence="2 3">
    <name type="scientific">Colletotrichum plurivorum</name>
    <dbReference type="NCBI Taxonomy" id="2175906"/>
    <lineage>
        <taxon>Eukaryota</taxon>
        <taxon>Fungi</taxon>
        <taxon>Dikarya</taxon>
        <taxon>Ascomycota</taxon>
        <taxon>Pezizomycotina</taxon>
        <taxon>Sordariomycetes</taxon>
        <taxon>Hypocreomycetidae</taxon>
        <taxon>Glomerellales</taxon>
        <taxon>Glomerellaceae</taxon>
        <taxon>Colletotrichum</taxon>
        <taxon>Colletotrichum orchidearum species complex</taxon>
    </lineage>
</organism>
<sequence>MACSNDTTKSQPWKKNWPPRDDACIEGIEYGVEKGQTVVVDGTSAPLKLTKTQPWKNSWPPQESDGQKDTCARGIEFGVKEGETVVVDGTSANIKPLQGATGNSD</sequence>
<dbReference type="AlphaFoldDB" id="A0A8H6JWR4"/>
<reference evidence="2" key="1">
    <citation type="journal article" date="2020" name="Phytopathology">
        <title>Genome Sequence Resources of Colletotrichum truncatum, C. plurivorum, C. musicola, and C. sojae: Four Species Pathogenic to Soybean (Glycine max).</title>
        <authorList>
            <person name="Rogerio F."/>
            <person name="Boufleur T.R."/>
            <person name="Ciampi-Guillardi M."/>
            <person name="Sukno S.A."/>
            <person name="Thon M.R."/>
            <person name="Massola Junior N.S."/>
            <person name="Baroncelli R."/>
        </authorList>
    </citation>
    <scope>NUCLEOTIDE SEQUENCE</scope>
    <source>
        <strain evidence="2">LFN00145</strain>
    </source>
</reference>
<gene>
    <name evidence="2" type="ORF">CPLU01_12843</name>
</gene>